<comment type="caution">
    <text evidence="2">The sequence shown here is derived from an EMBL/GenBank/DDBJ whole genome shotgun (WGS) entry which is preliminary data.</text>
</comment>
<keyword evidence="1" id="KW-0732">Signal</keyword>
<proteinExistence type="predicted"/>
<evidence type="ECO:0000313" key="3">
    <source>
        <dbReference type="Proteomes" id="UP000094527"/>
    </source>
</evidence>
<feature type="signal peptide" evidence="1">
    <location>
        <begin position="1"/>
        <end position="20"/>
    </location>
</feature>
<name>A0A1D2MGB5_ORCCI</name>
<dbReference type="AlphaFoldDB" id="A0A1D2MGB5"/>
<evidence type="ECO:0000256" key="1">
    <source>
        <dbReference type="SAM" id="SignalP"/>
    </source>
</evidence>
<feature type="chain" id="PRO_5008903971" evidence="1">
    <location>
        <begin position="21"/>
        <end position="62"/>
    </location>
</feature>
<dbReference type="Proteomes" id="UP000094527">
    <property type="component" value="Unassembled WGS sequence"/>
</dbReference>
<keyword evidence="3" id="KW-1185">Reference proteome</keyword>
<reference evidence="2 3" key="1">
    <citation type="journal article" date="2016" name="Genome Biol. Evol.">
        <title>Gene Family Evolution Reflects Adaptation to Soil Environmental Stressors in the Genome of the Collembolan Orchesella cincta.</title>
        <authorList>
            <person name="Faddeeva-Vakhrusheva A."/>
            <person name="Derks M.F."/>
            <person name="Anvar S.Y."/>
            <person name="Agamennone V."/>
            <person name="Suring W."/>
            <person name="Smit S."/>
            <person name="van Straalen N.M."/>
            <person name="Roelofs D."/>
        </authorList>
    </citation>
    <scope>NUCLEOTIDE SEQUENCE [LARGE SCALE GENOMIC DNA]</scope>
    <source>
        <tissue evidence="2">Mixed pool</tissue>
    </source>
</reference>
<accession>A0A1D2MGB5</accession>
<sequence>MDISIGKLITLLFWTILVSSQSDKNQSPLSSYEVLFSWKELTISFLHLKFGMIPSARENSPT</sequence>
<gene>
    <name evidence="2" type="ORF">Ocin01_14637</name>
</gene>
<protein>
    <submittedName>
        <fullName evidence="2">Uncharacterized protein</fullName>
    </submittedName>
</protein>
<evidence type="ECO:0000313" key="2">
    <source>
        <dbReference type="EMBL" id="ODM92046.1"/>
    </source>
</evidence>
<dbReference type="EMBL" id="LJIJ01001347">
    <property type="protein sequence ID" value="ODM92046.1"/>
    <property type="molecule type" value="Genomic_DNA"/>
</dbReference>
<organism evidence="2 3">
    <name type="scientific">Orchesella cincta</name>
    <name type="common">Springtail</name>
    <name type="synonym">Podura cincta</name>
    <dbReference type="NCBI Taxonomy" id="48709"/>
    <lineage>
        <taxon>Eukaryota</taxon>
        <taxon>Metazoa</taxon>
        <taxon>Ecdysozoa</taxon>
        <taxon>Arthropoda</taxon>
        <taxon>Hexapoda</taxon>
        <taxon>Collembola</taxon>
        <taxon>Entomobryomorpha</taxon>
        <taxon>Entomobryoidea</taxon>
        <taxon>Orchesellidae</taxon>
        <taxon>Orchesellinae</taxon>
        <taxon>Orchesella</taxon>
    </lineage>
</organism>